<evidence type="ECO:0000256" key="5">
    <source>
        <dbReference type="ARBA" id="ARBA00023136"/>
    </source>
</evidence>
<keyword evidence="5 7" id="KW-0472">Membrane</keyword>
<evidence type="ECO:0000256" key="1">
    <source>
        <dbReference type="ARBA" id="ARBA00004141"/>
    </source>
</evidence>
<feature type="domain" description="Major facilitator superfamily (MFS) profile" evidence="8">
    <location>
        <begin position="10"/>
        <end position="450"/>
    </location>
</feature>
<dbReference type="RefSeq" id="WP_135207093.1">
    <property type="nucleotide sequence ID" value="NZ_SPVF01000128.1"/>
</dbReference>
<dbReference type="AlphaFoldDB" id="A0A4Y9SDM9"/>
<keyword evidence="10" id="KW-1185">Reference proteome</keyword>
<dbReference type="InterPro" id="IPR020846">
    <property type="entry name" value="MFS_dom"/>
</dbReference>
<dbReference type="OrthoDB" id="9764259at2"/>
<evidence type="ECO:0000256" key="7">
    <source>
        <dbReference type="SAM" id="Phobius"/>
    </source>
</evidence>
<proteinExistence type="predicted"/>
<feature type="compositionally biased region" description="Low complexity" evidence="6">
    <location>
        <begin position="406"/>
        <end position="418"/>
    </location>
</feature>
<dbReference type="PROSITE" id="PS50850">
    <property type="entry name" value="MFS"/>
    <property type="match status" value="1"/>
</dbReference>
<evidence type="ECO:0000313" key="10">
    <source>
        <dbReference type="Proteomes" id="UP000298438"/>
    </source>
</evidence>
<dbReference type="PRINTS" id="PR01035">
    <property type="entry name" value="TCRTETA"/>
</dbReference>
<dbReference type="PANTHER" id="PTHR23504">
    <property type="entry name" value="MAJOR FACILITATOR SUPERFAMILY DOMAIN-CONTAINING PROTEIN 10"/>
    <property type="match status" value="1"/>
</dbReference>
<dbReference type="SUPFAM" id="SSF103473">
    <property type="entry name" value="MFS general substrate transporter"/>
    <property type="match status" value="1"/>
</dbReference>
<feature type="transmembrane region" description="Helical" evidence="7">
    <location>
        <begin position="229"/>
        <end position="248"/>
    </location>
</feature>
<organism evidence="9 10">
    <name type="scientific">Zemynaea arenosa</name>
    <dbReference type="NCBI Taxonomy" id="2561931"/>
    <lineage>
        <taxon>Bacteria</taxon>
        <taxon>Pseudomonadati</taxon>
        <taxon>Pseudomonadota</taxon>
        <taxon>Betaproteobacteria</taxon>
        <taxon>Burkholderiales</taxon>
        <taxon>Oxalobacteraceae</taxon>
        <taxon>Telluria group</taxon>
        <taxon>Zemynaea</taxon>
    </lineage>
</organism>
<evidence type="ECO:0000313" key="9">
    <source>
        <dbReference type="EMBL" id="TFW20849.1"/>
    </source>
</evidence>
<dbReference type="Gene3D" id="1.20.1250.20">
    <property type="entry name" value="MFS general substrate transporter like domains"/>
    <property type="match status" value="1"/>
</dbReference>
<reference evidence="9 10" key="1">
    <citation type="submission" date="2019-03" db="EMBL/GenBank/DDBJ databases">
        <title>Draft Genome Sequence of Massilia arenosa sp. nov., a Novel Massilia Species Isolated from a Sandy-loam Maize Soil.</title>
        <authorList>
            <person name="Raths R."/>
            <person name="Peta V."/>
            <person name="Bucking H."/>
        </authorList>
    </citation>
    <scope>NUCLEOTIDE SEQUENCE [LARGE SCALE GENOMIC DNA]</scope>
    <source>
        <strain evidence="9 10">MC02</strain>
    </source>
</reference>
<evidence type="ECO:0000259" key="8">
    <source>
        <dbReference type="PROSITE" id="PS50850"/>
    </source>
</evidence>
<comment type="caution">
    <text evidence="9">The sequence shown here is derived from an EMBL/GenBank/DDBJ whole genome shotgun (WGS) entry which is preliminary data.</text>
</comment>
<feature type="transmembrane region" description="Helical" evidence="7">
    <location>
        <begin position="109"/>
        <end position="130"/>
    </location>
</feature>
<sequence>MKPRALTIAACLLALLSTVGAALPYPILPPLFAGSALNDFNHFLGLPPKLLFGIAVTINPIGLLIGSAVLGPLADRYGHRPVLLATAFGGAAGHALSAVGLALQSYPLFLAARLFTGLMEGNGSVARALLADQLAGDERFRAMSLLNGAFFLGWLAGPLLGGATVHWGVTTPFWIAVAALAFTAILVARALPRTPPATAAARREAAPSWWQVARRQHALNLLRHADLRTLFLVELAYASGVTAFYEFYPLWLVEVAHFDARGIALTTAAMCALMTGCSVLAGRFAGGDPLRRACWSALGVAACVLGVALGGPVTGLLAIILYGLPNAVWSAVIPSWSAERFGRAHGQGAVMGLISTTFCLASILTAAAGSLLTLIDTRLILALGATLTAGAAVHLRAWRRSEIMTSSASPAPADPSGPADRRDAAAVPRSPAGEPAPETPSTHPAPASRP</sequence>
<evidence type="ECO:0000256" key="6">
    <source>
        <dbReference type="SAM" id="MobiDB-lite"/>
    </source>
</evidence>
<feature type="transmembrane region" description="Helical" evidence="7">
    <location>
        <begin position="82"/>
        <end position="103"/>
    </location>
</feature>
<dbReference type="EMBL" id="SPVF01000128">
    <property type="protein sequence ID" value="TFW20849.1"/>
    <property type="molecule type" value="Genomic_DNA"/>
</dbReference>
<dbReference type="Proteomes" id="UP000298438">
    <property type="component" value="Unassembled WGS sequence"/>
</dbReference>
<feature type="transmembrane region" description="Helical" evidence="7">
    <location>
        <begin position="50"/>
        <end position="70"/>
    </location>
</feature>
<feature type="region of interest" description="Disordered" evidence="6">
    <location>
        <begin position="404"/>
        <end position="450"/>
    </location>
</feature>
<keyword evidence="2" id="KW-0813">Transport</keyword>
<feature type="transmembrane region" description="Helical" evidence="7">
    <location>
        <begin position="173"/>
        <end position="192"/>
    </location>
</feature>
<dbReference type="InterPro" id="IPR001958">
    <property type="entry name" value="Tet-R_TetA/multi-R_MdtG-like"/>
</dbReference>
<feature type="transmembrane region" description="Helical" evidence="7">
    <location>
        <begin position="293"/>
        <end position="310"/>
    </location>
</feature>
<feature type="transmembrane region" description="Helical" evidence="7">
    <location>
        <begin position="379"/>
        <end position="398"/>
    </location>
</feature>
<gene>
    <name evidence="9" type="ORF">E4L96_10160</name>
</gene>
<dbReference type="InterPro" id="IPR036259">
    <property type="entry name" value="MFS_trans_sf"/>
</dbReference>
<evidence type="ECO:0000256" key="3">
    <source>
        <dbReference type="ARBA" id="ARBA00022692"/>
    </source>
</evidence>
<evidence type="ECO:0000256" key="2">
    <source>
        <dbReference type="ARBA" id="ARBA00022448"/>
    </source>
</evidence>
<dbReference type="Pfam" id="PF07690">
    <property type="entry name" value="MFS_1"/>
    <property type="match status" value="1"/>
</dbReference>
<protein>
    <submittedName>
        <fullName evidence="9">MFS transporter</fullName>
    </submittedName>
</protein>
<feature type="transmembrane region" description="Helical" evidence="7">
    <location>
        <begin position="348"/>
        <end position="373"/>
    </location>
</feature>
<dbReference type="GO" id="GO:0016020">
    <property type="term" value="C:membrane"/>
    <property type="evidence" value="ECO:0007669"/>
    <property type="project" value="UniProtKB-SubCell"/>
</dbReference>
<name>A0A4Y9SDM9_9BURK</name>
<keyword evidence="3 7" id="KW-0812">Transmembrane</keyword>
<feature type="transmembrane region" description="Helical" evidence="7">
    <location>
        <begin position="142"/>
        <end position="161"/>
    </location>
</feature>
<comment type="subcellular location">
    <subcellularLocation>
        <location evidence="1">Membrane</location>
        <topology evidence="1">Multi-pass membrane protein</topology>
    </subcellularLocation>
</comment>
<dbReference type="InterPro" id="IPR011701">
    <property type="entry name" value="MFS"/>
</dbReference>
<accession>A0A4Y9SDM9</accession>
<dbReference type="PANTHER" id="PTHR23504:SF15">
    <property type="entry name" value="MAJOR FACILITATOR SUPERFAMILY (MFS) PROFILE DOMAIN-CONTAINING PROTEIN"/>
    <property type="match status" value="1"/>
</dbReference>
<feature type="transmembrane region" description="Helical" evidence="7">
    <location>
        <begin position="260"/>
        <end position="281"/>
    </location>
</feature>
<keyword evidence="4 7" id="KW-1133">Transmembrane helix</keyword>
<evidence type="ECO:0000256" key="4">
    <source>
        <dbReference type="ARBA" id="ARBA00022989"/>
    </source>
</evidence>
<dbReference type="GO" id="GO:0022857">
    <property type="term" value="F:transmembrane transporter activity"/>
    <property type="evidence" value="ECO:0007669"/>
    <property type="project" value="InterPro"/>
</dbReference>